<dbReference type="PROSITE" id="PS50977">
    <property type="entry name" value="HTH_TETR_2"/>
    <property type="match status" value="2"/>
</dbReference>
<feature type="DNA-binding region" description="H-T-H motif" evidence="2">
    <location>
        <begin position="227"/>
        <end position="246"/>
    </location>
</feature>
<comment type="caution">
    <text evidence="4">The sequence shown here is derived from an EMBL/GenBank/DDBJ whole genome shotgun (WGS) entry which is preliminary data.</text>
</comment>
<dbReference type="InterPro" id="IPR001647">
    <property type="entry name" value="HTH_TetR"/>
</dbReference>
<dbReference type="InterPro" id="IPR009057">
    <property type="entry name" value="Homeodomain-like_sf"/>
</dbReference>
<dbReference type="EMBL" id="BAABJM010000010">
    <property type="protein sequence ID" value="GAA5069262.1"/>
    <property type="molecule type" value="Genomic_DNA"/>
</dbReference>
<dbReference type="PROSITE" id="PS01081">
    <property type="entry name" value="HTH_TETR_1"/>
    <property type="match status" value="1"/>
</dbReference>
<dbReference type="Proteomes" id="UP001500603">
    <property type="component" value="Unassembled WGS sequence"/>
</dbReference>
<evidence type="ECO:0000256" key="1">
    <source>
        <dbReference type="ARBA" id="ARBA00023125"/>
    </source>
</evidence>
<evidence type="ECO:0000259" key="3">
    <source>
        <dbReference type="PROSITE" id="PS50977"/>
    </source>
</evidence>
<reference evidence="5" key="1">
    <citation type="journal article" date="2019" name="Int. J. Syst. Evol. Microbiol.">
        <title>The Global Catalogue of Microorganisms (GCM) 10K type strain sequencing project: providing services to taxonomists for standard genome sequencing and annotation.</title>
        <authorList>
            <consortium name="The Broad Institute Genomics Platform"/>
            <consortium name="The Broad Institute Genome Sequencing Center for Infectious Disease"/>
            <person name="Wu L."/>
            <person name="Ma J."/>
        </authorList>
    </citation>
    <scope>NUCLEOTIDE SEQUENCE [LARGE SCALE GENOMIC DNA]</scope>
    <source>
        <strain evidence="5">JCM 18298</strain>
    </source>
</reference>
<dbReference type="InterPro" id="IPR050109">
    <property type="entry name" value="HTH-type_TetR-like_transc_reg"/>
</dbReference>
<sequence length="385" mass="42099">MNSPARGTRPANRRELVLAAASELFYRRGYSNVSMRDIAAAVAIGPSALYRHFRTKKDLLEAVVSDAMTSLQKALDTSRDNPTIDAIGALTTAQHEGRAVGVLWHREARHLTDSAQQELRQRIRDVTGQIDAALRQRRPELDQRQADFLAWAVLGVATSISFHTVEVPAGLFTELVHAVAETAIPPLHSGTFHPGGDGSNAWAPSRREAILASTIGLFAARGYADVSVEDIGTAIGIAGPSVYNHFDTKAEILILAMERGHEILRADLHRALGRATGPGDALGRLVTSYSEFALENGNLIRLLNSETDQLPPEDRDRIRTIQHDYITEWTQLVRQAEPARDDPEAHIRVHAALNMINDIATTPHLSLLGNANAAIEVLCADVLRR</sequence>
<dbReference type="PANTHER" id="PTHR30055">
    <property type="entry name" value="HTH-TYPE TRANSCRIPTIONAL REGULATOR RUTR"/>
    <property type="match status" value="1"/>
</dbReference>
<dbReference type="Gene3D" id="1.10.10.60">
    <property type="entry name" value="Homeodomain-like"/>
    <property type="match status" value="2"/>
</dbReference>
<dbReference type="PANTHER" id="PTHR30055:SF226">
    <property type="entry name" value="HTH-TYPE TRANSCRIPTIONAL REGULATOR PKSA"/>
    <property type="match status" value="1"/>
</dbReference>
<dbReference type="Pfam" id="PF00440">
    <property type="entry name" value="TetR_N"/>
    <property type="match status" value="2"/>
</dbReference>
<evidence type="ECO:0000256" key="2">
    <source>
        <dbReference type="PROSITE-ProRule" id="PRU00335"/>
    </source>
</evidence>
<dbReference type="SUPFAM" id="SSF48498">
    <property type="entry name" value="Tetracyclin repressor-like, C-terminal domain"/>
    <property type="match status" value="1"/>
</dbReference>
<keyword evidence="1 2" id="KW-0238">DNA-binding</keyword>
<dbReference type="InterPro" id="IPR041490">
    <property type="entry name" value="KstR2_TetR_C"/>
</dbReference>
<keyword evidence="5" id="KW-1185">Reference proteome</keyword>
<feature type="DNA-binding region" description="H-T-H motif" evidence="2">
    <location>
        <begin position="34"/>
        <end position="53"/>
    </location>
</feature>
<dbReference type="Gene3D" id="1.10.357.10">
    <property type="entry name" value="Tetracycline Repressor, domain 2"/>
    <property type="match status" value="2"/>
</dbReference>
<dbReference type="InterPro" id="IPR036271">
    <property type="entry name" value="Tet_transcr_reg_TetR-rel_C_sf"/>
</dbReference>
<name>A0ABP9L4S5_9NOCA</name>
<evidence type="ECO:0000313" key="4">
    <source>
        <dbReference type="EMBL" id="GAA5069262.1"/>
    </source>
</evidence>
<proteinExistence type="predicted"/>
<dbReference type="RefSeq" id="WP_345499806.1">
    <property type="nucleotide sequence ID" value="NZ_BAABJM010000010.1"/>
</dbReference>
<dbReference type="PRINTS" id="PR00455">
    <property type="entry name" value="HTHTETR"/>
</dbReference>
<organism evidence="4 5">
    <name type="scientific">Nocardia callitridis</name>
    <dbReference type="NCBI Taxonomy" id="648753"/>
    <lineage>
        <taxon>Bacteria</taxon>
        <taxon>Bacillati</taxon>
        <taxon>Actinomycetota</taxon>
        <taxon>Actinomycetes</taxon>
        <taxon>Mycobacteriales</taxon>
        <taxon>Nocardiaceae</taxon>
        <taxon>Nocardia</taxon>
    </lineage>
</organism>
<protein>
    <submittedName>
        <fullName evidence="4">TetR/AcrR family transcriptional regulator</fullName>
    </submittedName>
</protein>
<dbReference type="SUPFAM" id="SSF46689">
    <property type="entry name" value="Homeodomain-like"/>
    <property type="match status" value="2"/>
</dbReference>
<feature type="domain" description="HTH tetR-type" evidence="3">
    <location>
        <begin position="11"/>
        <end position="71"/>
    </location>
</feature>
<accession>A0ABP9L4S5</accession>
<evidence type="ECO:0000313" key="5">
    <source>
        <dbReference type="Proteomes" id="UP001500603"/>
    </source>
</evidence>
<dbReference type="InterPro" id="IPR023772">
    <property type="entry name" value="DNA-bd_HTH_TetR-type_CS"/>
</dbReference>
<gene>
    <name evidence="4" type="ORF">GCM10023318_60360</name>
</gene>
<dbReference type="Pfam" id="PF17932">
    <property type="entry name" value="TetR_C_24"/>
    <property type="match status" value="1"/>
</dbReference>
<feature type="domain" description="HTH tetR-type" evidence="3">
    <location>
        <begin position="204"/>
        <end position="264"/>
    </location>
</feature>